<sequence>MSAVRHRAIARLLPALAIAALVPVALSGCGVADVLHKQTSGTAATPRALEQAWRTPASEPDWVPADATDIRYIAATGGSADKAPASVRVTTGSALPTSCTTITRRSLDSFGESWAPKRFPDTVERCGNWAVMRVNGGWFGWTPLAPSEAEER</sequence>
<gene>
    <name evidence="1" type="ORF">CLV52_1149</name>
</gene>
<organism evidence="1 2">
    <name type="scientific">Amnibacterium kyonggiense</name>
    <dbReference type="NCBI Taxonomy" id="595671"/>
    <lineage>
        <taxon>Bacteria</taxon>
        <taxon>Bacillati</taxon>
        <taxon>Actinomycetota</taxon>
        <taxon>Actinomycetes</taxon>
        <taxon>Micrococcales</taxon>
        <taxon>Microbacteriaceae</taxon>
        <taxon>Amnibacterium</taxon>
    </lineage>
</organism>
<proteinExistence type="predicted"/>
<reference evidence="1 2" key="1">
    <citation type="submission" date="2019-03" db="EMBL/GenBank/DDBJ databases">
        <title>Genomic Encyclopedia of Archaeal and Bacterial Type Strains, Phase II (KMG-II): from individual species to whole genera.</title>
        <authorList>
            <person name="Goeker M."/>
        </authorList>
    </citation>
    <scope>NUCLEOTIDE SEQUENCE [LARGE SCALE GENOMIC DNA]</scope>
    <source>
        <strain evidence="1 2">DSM 24782</strain>
    </source>
</reference>
<name>A0A4R7FRY7_9MICO</name>
<evidence type="ECO:0000313" key="2">
    <source>
        <dbReference type="Proteomes" id="UP000295344"/>
    </source>
</evidence>
<dbReference type="EMBL" id="SOAM01000001">
    <property type="protein sequence ID" value="TDS80583.1"/>
    <property type="molecule type" value="Genomic_DNA"/>
</dbReference>
<protein>
    <recommendedName>
        <fullName evidence="3">Lipoprotein</fullName>
    </recommendedName>
</protein>
<evidence type="ECO:0000313" key="1">
    <source>
        <dbReference type="EMBL" id="TDS80583.1"/>
    </source>
</evidence>
<dbReference type="PROSITE" id="PS51257">
    <property type="entry name" value="PROKAR_LIPOPROTEIN"/>
    <property type="match status" value="1"/>
</dbReference>
<dbReference type="AlphaFoldDB" id="A0A4R7FRY7"/>
<accession>A0A4R7FRY7</accession>
<dbReference type="OrthoDB" id="5116543at2"/>
<evidence type="ECO:0008006" key="3">
    <source>
        <dbReference type="Google" id="ProtNLM"/>
    </source>
</evidence>
<dbReference type="RefSeq" id="WP_133765286.1">
    <property type="nucleotide sequence ID" value="NZ_BAAARP010000001.1"/>
</dbReference>
<comment type="caution">
    <text evidence="1">The sequence shown here is derived from an EMBL/GenBank/DDBJ whole genome shotgun (WGS) entry which is preliminary data.</text>
</comment>
<keyword evidence="2" id="KW-1185">Reference proteome</keyword>
<dbReference type="Proteomes" id="UP000295344">
    <property type="component" value="Unassembled WGS sequence"/>
</dbReference>